<dbReference type="EMBL" id="LN679381">
    <property type="protein sequence ID" value="CEL57205.1"/>
    <property type="molecule type" value="Genomic_DNA"/>
</dbReference>
<gene>
    <name evidence="1" type="ORF">RSOLAG1IB_12085</name>
</gene>
<accession>A0A0B7FHU0</accession>
<organism evidence="1 2">
    <name type="scientific">Thanatephorus cucumeris (strain AG1-IB / isolate 7/3/14)</name>
    <name type="common">Lettuce bottom rot fungus</name>
    <name type="synonym">Rhizoctonia solani</name>
    <dbReference type="NCBI Taxonomy" id="1108050"/>
    <lineage>
        <taxon>Eukaryota</taxon>
        <taxon>Fungi</taxon>
        <taxon>Dikarya</taxon>
        <taxon>Basidiomycota</taxon>
        <taxon>Agaricomycotina</taxon>
        <taxon>Agaricomycetes</taxon>
        <taxon>Cantharellales</taxon>
        <taxon>Ceratobasidiaceae</taxon>
        <taxon>Rhizoctonia</taxon>
        <taxon>Rhizoctonia solani AG-1</taxon>
    </lineage>
</organism>
<reference evidence="1 2" key="1">
    <citation type="submission" date="2014-11" db="EMBL/GenBank/DDBJ databases">
        <authorList>
            <person name="Wibberg Daniel"/>
        </authorList>
    </citation>
    <scope>NUCLEOTIDE SEQUENCE [LARGE SCALE GENOMIC DNA]</scope>
    <source>
        <strain evidence="1">Rhizoctonia solani AG1-IB 7/3/14</strain>
    </source>
</reference>
<dbReference type="OrthoDB" id="3209210at2759"/>
<proteinExistence type="predicted"/>
<name>A0A0B7FHU0_THACB</name>
<evidence type="ECO:0000313" key="1">
    <source>
        <dbReference type="EMBL" id="CEL57205.1"/>
    </source>
</evidence>
<dbReference type="AlphaFoldDB" id="A0A0B7FHU0"/>
<evidence type="ECO:0000313" key="2">
    <source>
        <dbReference type="Proteomes" id="UP000059188"/>
    </source>
</evidence>
<sequence length="542" mass="62882">MSLSCNLNLLNSALAWSKGVKNGPVVIDFPAGWSTRIGTVFTWYRAQKCTRFLTLKHCAETTAPFFHQFLLVKLTDGSVCRFERTGDPGARTNALSSIGSTAHDLVQTFDAEPLAMLRDQIPINEFSSITFSREFDLLDILAICYAVHQGDRTRHYTLQRFNCYFFCWTIITILTRRVAPWRGLSDDSWDSVTHTTISSIGRRSSTSPLVPANQPPIIRAFSILEPENPSSINFLLDRLREELRKDVSRDHVNQQLEKVLWRYSWDKTKLRDALFSHIKDVALMVSESNLNSPAYVLIRSAMETTQYALDSWASDLYEKERRILIARQFEHELRTELKEKGSHRSILGRLRTIKSRCYLLYVKFAGRRGLISFKEGQRHENEELGVEYDAVMRVLDAMDEEDRRDPDNILSLLREAARVDKSQEDYWQIWEEWKALWCKWVWHMVQEELGDNTWKSLQDEARTTEQSLRVVINKQDIASIGVKEHQRTITSVFEFQEHIRLMIHHHAHLVGNLGLGSETQVRNDIEVAISQTWELVPSDHRN</sequence>
<dbReference type="Proteomes" id="UP000059188">
    <property type="component" value="Unassembled WGS sequence"/>
</dbReference>
<keyword evidence="2" id="KW-1185">Reference proteome</keyword>
<protein>
    <submittedName>
        <fullName evidence="1">Uncharacterized protein</fullName>
    </submittedName>
</protein>